<name>A0ABR5YAL2_9SPHN</name>
<dbReference type="PANTHER" id="PTHR33308:SF9">
    <property type="entry name" value="PEPTIDOGLYCAN HYDROLASE FLGJ"/>
    <property type="match status" value="1"/>
</dbReference>
<comment type="caution">
    <text evidence="4">The sequence shown here is derived from an EMBL/GenBank/DDBJ whole genome shotgun (WGS) entry which is preliminary data.</text>
</comment>
<evidence type="ECO:0000313" key="5">
    <source>
        <dbReference type="Proteomes" id="UP000076609"/>
    </source>
</evidence>
<keyword evidence="5" id="KW-1185">Reference proteome</keyword>
<dbReference type="PRINTS" id="PR01002">
    <property type="entry name" value="FLGFLGJ"/>
</dbReference>
<dbReference type="InterPro" id="IPR051056">
    <property type="entry name" value="Glycosyl_Hydrolase_73"/>
</dbReference>
<feature type="region of interest" description="Disordered" evidence="2">
    <location>
        <begin position="1"/>
        <end position="25"/>
    </location>
</feature>
<evidence type="ECO:0000256" key="1">
    <source>
        <dbReference type="ARBA" id="ARBA00022801"/>
    </source>
</evidence>
<keyword evidence="1" id="KW-0378">Hydrolase</keyword>
<reference evidence="5" key="1">
    <citation type="submission" date="2016-01" db="EMBL/GenBank/DDBJ databases">
        <title>Draft genome of Chromobacterium sp. F49.</title>
        <authorList>
            <person name="Hong K.W."/>
        </authorList>
    </citation>
    <scope>NUCLEOTIDE SEQUENCE [LARGE SCALE GENOMIC DNA]</scope>
    <source>
        <strain evidence="5">CN3</strain>
    </source>
</reference>
<dbReference type="InterPro" id="IPR002901">
    <property type="entry name" value="MGlyc_endo_b_GlcNAc-like_dom"/>
</dbReference>
<accession>A0ABR5YAL2</accession>
<dbReference type="EMBL" id="LQQO01000045">
    <property type="protein sequence ID" value="KZE11015.1"/>
    <property type="molecule type" value="Genomic_DNA"/>
</dbReference>
<dbReference type="Pfam" id="PF01832">
    <property type="entry name" value="Glucosaminidase"/>
    <property type="match status" value="1"/>
</dbReference>
<protein>
    <recommendedName>
        <fullName evidence="3">Mannosyl-glycoprotein endo-beta-N-acetylglucosamidase-like domain-containing protein</fullName>
    </recommendedName>
</protein>
<proteinExistence type="predicted"/>
<dbReference type="PANTHER" id="PTHR33308">
    <property type="entry name" value="PEPTIDOGLYCAN HYDROLASE FLGJ"/>
    <property type="match status" value="1"/>
</dbReference>
<dbReference type="Gene3D" id="4.10.80.30">
    <property type="entry name" value="DNA polymerase, domain 6"/>
    <property type="match status" value="1"/>
</dbReference>
<sequence length="108" mass="11855">MPPGSNNPFGIKARRGEPSVSTGTEEVINGQRVRIRAGFRAFASIADAFDHHGRLLATGRPYRNARATLPDPNAFADALTGVYATDPGYGRKLKSLMNSNNFYRFNVR</sequence>
<evidence type="ECO:0000259" key="3">
    <source>
        <dbReference type="Pfam" id="PF01832"/>
    </source>
</evidence>
<dbReference type="Proteomes" id="UP000076609">
    <property type="component" value="Unassembled WGS sequence"/>
</dbReference>
<gene>
    <name evidence="4" type="ORF">AVT10_06610</name>
</gene>
<evidence type="ECO:0000256" key="2">
    <source>
        <dbReference type="SAM" id="MobiDB-lite"/>
    </source>
</evidence>
<dbReference type="Gene3D" id="1.10.530.10">
    <property type="match status" value="1"/>
</dbReference>
<organism evidence="4 5">
    <name type="scientific">Sphingomonas hankookensis</name>
    <dbReference type="NCBI Taxonomy" id="563996"/>
    <lineage>
        <taxon>Bacteria</taxon>
        <taxon>Pseudomonadati</taxon>
        <taxon>Pseudomonadota</taxon>
        <taxon>Alphaproteobacteria</taxon>
        <taxon>Sphingomonadales</taxon>
        <taxon>Sphingomonadaceae</taxon>
        <taxon>Sphingomonas</taxon>
    </lineage>
</organism>
<evidence type="ECO:0000313" key="4">
    <source>
        <dbReference type="EMBL" id="KZE11015.1"/>
    </source>
</evidence>
<feature type="domain" description="Mannosyl-glycoprotein endo-beta-N-acetylglucosamidase-like" evidence="3">
    <location>
        <begin position="5"/>
        <end position="101"/>
    </location>
</feature>